<gene>
    <name evidence="1" type="ORF">Pyn_26324</name>
</gene>
<protein>
    <submittedName>
        <fullName evidence="1">Uncharacterized protein</fullName>
    </submittedName>
</protein>
<name>A0A314ZU31_PRUYE</name>
<sequence length="87" mass="9543">MVYVHRLGEVEPRPYGSWLIAELEGPNLQGRKGRTFSRKIPLLNETHSMAKLPPCVPETGVGVEEEVVVNRAAGNSAMKQASLPLPH</sequence>
<reference evidence="1 2" key="1">
    <citation type="submission" date="2018-02" db="EMBL/GenBank/DDBJ databases">
        <title>Draft genome of wild Prunus yedoensis var. nudiflora.</title>
        <authorList>
            <person name="Baek S."/>
            <person name="Kim J.-H."/>
            <person name="Choi K."/>
            <person name="Kim G.-B."/>
            <person name="Cho A."/>
            <person name="Jang H."/>
            <person name="Shin C.-H."/>
            <person name="Yu H.-J."/>
            <person name="Mun J.-H."/>
        </authorList>
    </citation>
    <scope>NUCLEOTIDE SEQUENCE [LARGE SCALE GENOMIC DNA]</scope>
    <source>
        <strain evidence="2">cv. Jeju island</strain>
        <tissue evidence="1">Leaf</tissue>
    </source>
</reference>
<dbReference type="Proteomes" id="UP000250321">
    <property type="component" value="Unassembled WGS sequence"/>
</dbReference>
<proteinExistence type="predicted"/>
<organism evidence="1 2">
    <name type="scientific">Prunus yedoensis var. nudiflora</name>
    <dbReference type="NCBI Taxonomy" id="2094558"/>
    <lineage>
        <taxon>Eukaryota</taxon>
        <taxon>Viridiplantae</taxon>
        <taxon>Streptophyta</taxon>
        <taxon>Embryophyta</taxon>
        <taxon>Tracheophyta</taxon>
        <taxon>Spermatophyta</taxon>
        <taxon>Magnoliopsida</taxon>
        <taxon>eudicotyledons</taxon>
        <taxon>Gunneridae</taxon>
        <taxon>Pentapetalae</taxon>
        <taxon>rosids</taxon>
        <taxon>fabids</taxon>
        <taxon>Rosales</taxon>
        <taxon>Rosaceae</taxon>
        <taxon>Amygdaloideae</taxon>
        <taxon>Amygdaleae</taxon>
        <taxon>Prunus</taxon>
    </lineage>
</organism>
<evidence type="ECO:0000313" key="2">
    <source>
        <dbReference type="Proteomes" id="UP000250321"/>
    </source>
</evidence>
<comment type="caution">
    <text evidence="1">The sequence shown here is derived from an EMBL/GenBank/DDBJ whole genome shotgun (WGS) entry which is preliminary data.</text>
</comment>
<dbReference type="AlphaFoldDB" id="A0A314ZU31"/>
<dbReference type="EMBL" id="PJQY01000027">
    <property type="protein sequence ID" value="PQQ20728.1"/>
    <property type="molecule type" value="Genomic_DNA"/>
</dbReference>
<keyword evidence="2" id="KW-1185">Reference proteome</keyword>
<evidence type="ECO:0000313" key="1">
    <source>
        <dbReference type="EMBL" id="PQQ20728.1"/>
    </source>
</evidence>
<accession>A0A314ZU31</accession>